<dbReference type="Proteomes" id="UP000319848">
    <property type="component" value="Unassembled WGS sequence"/>
</dbReference>
<keyword evidence="4" id="KW-1185">Reference proteome</keyword>
<reference evidence="3 4" key="1">
    <citation type="journal article" date="2015" name="Stand. Genomic Sci.">
        <title>Genomic Encyclopedia of Bacterial and Archaeal Type Strains, Phase III: the genomes of soil and plant-associated and newly described type strains.</title>
        <authorList>
            <person name="Whitman W.B."/>
            <person name="Woyke T."/>
            <person name="Klenk H.P."/>
            <person name="Zhou Y."/>
            <person name="Lilburn T.G."/>
            <person name="Beck B.J."/>
            <person name="De Vos P."/>
            <person name="Vandamme P."/>
            <person name="Eisen J.A."/>
            <person name="Garrity G."/>
            <person name="Hugenholtz P."/>
            <person name="Kyrpides N.C."/>
        </authorList>
    </citation>
    <scope>NUCLEOTIDE SEQUENCE [LARGE SCALE GENOMIC DNA]</scope>
    <source>
        <strain evidence="3 4">CGMCC 1.7270</strain>
    </source>
</reference>
<evidence type="ECO:0000313" key="4">
    <source>
        <dbReference type="Proteomes" id="UP000319848"/>
    </source>
</evidence>
<name>V6S850_9FLAO</name>
<organism evidence="3 4">
    <name type="scientific">Flavobacterium cauense R2A-7</name>
    <dbReference type="NCBI Taxonomy" id="1341154"/>
    <lineage>
        <taxon>Bacteria</taxon>
        <taxon>Pseudomonadati</taxon>
        <taxon>Bacteroidota</taxon>
        <taxon>Flavobacteriia</taxon>
        <taxon>Flavobacteriales</taxon>
        <taxon>Flavobacteriaceae</taxon>
        <taxon>Flavobacterium</taxon>
    </lineage>
</organism>
<feature type="domain" description="2TM" evidence="2">
    <location>
        <begin position="17"/>
        <end position="98"/>
    </location>
</feature>
<proteinExistence type="predicted"/>
<accession>V6S850</accession>
<keyword evidence="1" id="KW-0472">Membrane</keyword>
<dbReference type="AlphaFoldDB" id="V6S850"/>
<dbReference type="STRING" id="1341154.FCR2A7T_08810"/>
<gene>
    <name evidence="3" type="ORF">IP98_02417</name>
</gene>
<evidence type="ECO:0000313" key="3">
    <source>
        <dbReference type="EMBL" id="TWI10198.1"/>
    </source>
</evidence>
<dbReference type="OrthoDB" id="1367155at2"/>
<evidence type="ECO:0000256" key="1">
    <source>
        <dbReference type="SAM" id="Phobius"/>
    </source>
</evidence>
<comment type="caution">
    <text evidence="3">The sequence shown here is derived from an EMBL/GenBank/DDBJ whole genome shotgun (WGS) entry which is preliminary data.</text>
</comment>
<protein>
    <submittedName>
        <fullName evidence="3">2TM domain-containing protein</fullName>
    </submittedName>
</protein>
<dbReference type="EMBL" id="VLKQ01000011">
    <property type="protein sequence ID" value="TWI10198.1"/>
    <property type="molecule type" value="Genomic_DNA"/>
</dbReference>
<sequence>MRSNTTNYQQMELEAIAARRVHQIKRFFKHLFMYAIGMTVFILKKYCNVPLNFPPLEFINWFFMLCWTVVLVVQGLKLFMKEIVLGKNWEDRQMNKILNSESNHQNWQ</sequence>
<dbReference type="Pfam" id="PF13239">
    <property type="entry name" value="2TM"/>
    <property type="match status" value="1"/>
</dbReference>
<feature type="transmembrane region" description="Helical" evidence="1">
    <location>
        <begin position="27"/>
        <end position="46"/>
    </location>
</feature>
<dbReference type="InterPro" id="IPR025698">
    <property type="entry name" value="2TM_dom"/>
</dbReference>
<keyword evidence="1" id="KW-1133">Transmembrane helix</keyword>
<dbReference type="RefSeq" id="WP_023570048.1">
    <property type="nucleotide sequence ID" value="NZ_AVBI01000012.1"/>
</dbReference>
<evidence type="ECO:0000259" key="2">
    <source>
        <dbReference type="Pfam" id="PF13239"/>
    </source>
</evidence>
<keyword evidence="1" id="KW-0812">Transmembrane</keyword>
<feature type="transmembrane region" description="Helical" evidence="1">
    <location>
        <begin position="58"/>
        <end position="79"/>
    </location>
</feature>